<organism evidence="1 2">
    <name type="scientific">Mesorhizobium kowhaii</name>
    <dbReference type="NCBI Taxonomy" id="1300272"/>
    <lineage>
        <taxon>Bacteria</taxon>
        <taxon>Pseudomonadati</taxon>
        <taxon>Pseudomonadota</taxon>
        <taxon>Alphaproteobacteria</taxon>
        <taxon>Hyphomicrobiales</taxon>
        <taxon>Phyllobacteriaceae</taxon>
        <taxon>Mesorhizobium</taxon>
    </lineage>
</organism>
<protein>
    <submittedName>
        <fullName evidence="1">Uncharacterized protein</fullName>
    </submittedName>
</protein>
<keyword evidence="2" id="KW-1185">Reference proteome</keyword>
<dbReference type="EMBL" id="MZXV01000037">
    <property type="protein sequence ID" value="PZV37096.1"/>
    <property type="molecule type" value="Genomic_DNA"/>
</dbReference>
<dbReference type="Proteomes" id="UP000248616">
    <property type="component" value="Unassembled WGS sequence"/>
</dbReference>
<accession>A0A2W7E160</accession>
<proteinExistence type="predicted"/>
<comment type="caution">
    <text evidence="1">The sequence shown here is derived from an EMBL/GenBank/DDBJ whole genome shotgun (WGS) entry which is preliminary data.</text>
</comment>
<evidence type="ECO:0000313" key="1">
    <source>
        <dbReference type="EMBL" id="PZV37096.1"/>
    </source>
</evidence>
<name>A0A2W7E160_9HYPH</name>
<evidence type="ECO:0000313" key="2">
    <source>
        <dbReference type="Proteomes" id="UP000248616"/>
    </source>
</evidence>
<gene>
    <name evidence="1" type="ORF">B5V02_17850</name>
</gene>
<reference evidence="2" key="1">
    <citation type="submission" date="2017-03" db="EMBL/GenBank/DDBJ databases">
        <authorList>
            <person name="Safronova V.I."/>
            <person name="Sazanova A.L."/>
            <person name="Chirak E.R."/>
        </authorList>
    </citation>
    <scope>NUCLEOTIDE SEQUENCE [LARGE SCALE GENOMIC DNA]</scope>
    <source>
        <strain evidence="2">Ach-343</strain>
    </source>
</reference>
<sequence>MMQYHESSLRRRMIIRPWLTIRRKHLKDASSVLQLTNGIASRKVSLSQVVISDWHSQGRVTLQPNQVERS</sequence>
<dbReference type="AlphaFoldDB" id="A0A2W7E160"/>